<evidence type="ECO:0000256" key="1">
    <source>
        <dbReference type="SAM" id="Coils"/>
    </source>
</evidence>
<protein>
    <submittedName>
        <fullName evidence="2">Hypothetical_protein</fullName>
    </submittedName>
</protein>
<proteinExistence type="predicted"/>
<gene>
    <name evidence="2" type="ORF">HINF_LOCUS26368</name>
</gene>
<reference evidence="2 3" key="1">
    <citation type="submission" date="2024-07" db="EMBL/GenBank/DDBJ databases">
        <authorList>
            <person name="Akdeniz Z."/>
        </authorList>
    </citation>
    <scope>NUCLEOTIDE SEQUENCE [LARGE SCALE GENOMIC DNA]</scope>
</reference>
<evidence type="ECO:0000313" key="2">
    <source>
        <dbReference type="EMBL" id="CAL6018233.1"/>
    </source>
</evidence>
<sequence length="742" mass="86403">MKPPPKPIQSSELVILPLYKQTNLFQTKAYNQKTDKVVLQKRSHSMISNGQNLSKENLFIKQQVENNTFNNLVSLKLKQQDSIQDYYMNQQLLVIKFIQEQDQEHKQTIKNKIQLQYNSFYKQILDKFDNNIQQSVQECSSDQLDYSEISEIQKYAVTIKESLIQFLVNNLKISHEQYVYNYISIPNNLVQLLKEQKVLQNVSCEEIQQLIDIKNDLYEKCQHKVIHDILIKVIDKSMNLVKLKTLDQNSLKNTAKLCQTLIQSQSTFLVTIMQQMIDTLPLQKVNQLKIYTTKDRIIKNIAVVMNISNPYDFLVAYNTLKNNTELVNILNAQTEPNAFKFYSNDIYSENLSSSQVPPHKSKRKKQFPNLITKININYSDDQLENQQISKLNSLLSKEPDQINVKDESNSLEGYKSQTENLNNLDDEQLINDTTESAFSNEPSIELDQNAEMTASNIQPIKSTLDQVHQEEESDQLEIPFQFIINTNFTVKTGYSTALSKLYLKYKQSGEGKDKIAQNKQKRKQQIEEEYAEISQRYSQYKSKAIDGLIQQMCQFEVEQSNEKCNLQFFVGKQYYQLLTDMLIPDILHSEHAYNALQLVIDNQKQNNALEDFTNLQKVELSYKQAINNGNKEQINNLFTEFRKRVVLKLVGEEQIQQTVTYLKNLIIDESKQMSEFLLTVQNALKEANKTAAANKIQAYLDQEKDVRHTVHKMKNDQQIAEVLFNYLKAKQKRMQQLISPTE</sequence>
<dbReference type="Proteomes" id="UP001642409">
    <property type="component" value="Unassembled WGS sequence"/>
</dbReference>
<organism evidence="2 3">
    <name type="scientific">Hexamita inflata</name>
    <dbReference type="NCBI Taxonomy" id="28002"/>
    <lineage>
        <taxon>Eukaryota</taxon>
        <taxon>Metamonada</taxon>
        <taxon>Diplomonadida</taxon>
        <taxon>Hexamitidae</taxon>
        <taxon>Hexamitinae</taxon>
        <taxon>Hexamita</taxon>
    </lineage>
</organism>
<keyword evidence="1" id="KW-0175">Coiled coil</keyword>
<name>A0ABP1IKN8_9EUKA</name>
<evidence type="ECO:0000313" key="3">
    <source>
        <dbReference type="Proteomes" id="UP001642409"/>
    </source>
</evidence>
<comment type="caution">
    <text evidence="2">The sequence shown here is derived from an EMBL/GenBank/DDBJ whole genome shotgun (WGS) entry which is preliminary data.</text>
</comment>
<feature type="coiled-coil region" evidence="1">
    <location>
        <begin position="516"/>
        <end position="543"/>
    </location>
</feature>
<keyword evidence="3" id="KW-1185">Reference proteome</keyword>
<dbReference type="EMBL" id="CAXDID020000080">
    <property type="protein sequence ID" value="CAL6018233.1"/>
    <property type="molecule type" value="Genomic_DNA"/>
</dbReference>
<accession>A0ABP1IKN8</accession>